<keyword evidence="6" id="KW-1185">Reference proteome</keyword>
<keyword evidence="3" id="KW-0238">DNA-binding</keyword>
<dbReference type="CDD" id="cd17294">
    <property type="entry name" value="RMtype1_S_MmaC7ORF19P_TRD1-CR1_like"/>
    <property type="match status" value="1"/>
</dbReference>
<evidence type="ECO:0000256" key="1">
    <source>
        <dbReference type="ARBA" id="ARBA00010923"/>
    </source>
</evidence>
<proteinExistence type="inferred from homology"/>
<dbReference type="InterPro" id="IPR052021">
    <property type="entry name" value="Type-I_RS_S_subunit"/>
</dbReference>
<organism evidence="5 6">
    <name type="scientific">Marinobacter alkaliphilus</name>
    <dbReference type="NCBI Taxonomy" id="254719"/>
    <lineage>
        <taxon>Bacteria</taxon>
        <taxon>Pseudomonadati</taxon>
        <taxon>Pseudomonadota</taxon>
        <taxon>Gammaproteobacteria</taxon>
        <taxon>Pseudomonadales</taxon>
        <taxon>Marinobacteraceae</taxon>
        <taxon>Marinobacter</taxon>
    </lineage>
</organism>
<accession>A0ABZ3E4Y9</accession>
<dbReference type="CDD" id="cd17517">
    <property type="entry name" value="RMtype1_S_EcoKI_StySPI-TRD2-CR2_like"/>
    <property type="match status" value="1"/>
</dbReference>
<comment type="similarity">
    <text evidence="1">Belongs to the type-I restriction system S methylase family.</text>
</comment>
<evidence type="ECO:0000256" key="2">
    <source>
        <dbReference type="ARBA" id="ARBA00022747"/>
    </source>
</evidence>
<protein>
    <submittedName>
        <fullName evidence="5">Restriction endonuclease subunit S</fullName>
        <ecNumber evidence="5">3.1.21.-</ecNumber>
    </submittedName>
</protein>
<feature type="domain" description="Type I restriction modification DNA specificity" evidence="4">
    <location>
        <begin position="6"/>
        <end position="178"/>
    </location>
</feature>
<evidence type="ECO:0000313" key="6">
    <source>
        <dbReference type="Proteomes" id="UP001445268"/>
    </source>
</evidence>
<evidence type="ECO:0000256" key="3">
    <source>
        <dbReference type="ARBA" id="ARBA00023125"/>
    </source>
</evidence>
<dbReference type="Proteomes" id="UP001445268">
    <property type="component" value="Chromosome"/>
</dbReference>
<keyword evidence="5" id="KW-0255">Endonuclease</keyword>
<dbReference type="GO" id="GO:0004519">
    <property type="term" value="F:endonuclease activity"/>
    <property type="evidence" value="ECO:0007669"/>
    <property type="project" value="UniProtKB-KW"/>
</dbReference>
<dbReference type="EMBL" id="CP152380">
    <property type="protein sequence ID" value="XAF54745.1"/>
    <property type="molecule type" value="Genomic_DNA"/>
</dbReference>
<evidence type="ECO:0000259" key="4">
    <source>
        <dbReference type="Pfam" id="PF01420"/>
    </source>
</evidence>
<dbReference type="SUPFAM" id="SSF116734">
    <property type="entry name" value="DNA methylase specificity domain"/>
    <property type="match status" value="2"/>
</dbReference>
<dbReference type="Gene3D" id="3.90.220.20">
    <property type="entry name" value="DNA methylase specificity domains"/>
    <property type="match status" value="2"/>
</dbReference>
<dbReference type="Gene3D" id="1.10.287.1120">
    <property type="entry name" value="Bipartite methylase S protein"/>
    <property type="match status" value="1"/>
</dbReference>
<name>A0ABZ3E4Y9_9GAMM</name>
<dbReference type="Pfam" id="PF01420">
    <property type="entry name" value="Methylase_S"/>
    <property type="match status" value="2"/>
</dbReference>
<dbReference type="InterPro" id="IPR000055">
    <property type="entry name" value="Restrct_endonuc_typeI_TRD"/>
</dbReference>
<dbReference type="PANTHER" id="PTHR30408">
    <property type="entry name" value="TYPE-1 RESTRICTION ENZYME ECOKI SPECIFICITY PROTEIN"/>
    <property type="match status" value="1"/>
</dbReference>
<sequence length="428" mass="46919">MSSAVPEGWKLHTIDEFSKTSAGGTPSTQVPEYWENGSVPWMSSGEVHKKRVKGTDQCITELGFRNSSAKLFPKGTILIALAGQGKTRGTVAISEIELTTNQSIAGIVVEEKNVSPEYVYQNLDSRYEELRAASGGSGRAGLNLSIIGEQQLLLPPLPEQQKIAAILSSVDDVIEKTRAQIDKQKDLKTGMMQELLTKGVGSGGVPHTEFKDSPVGKIPVSWQTAAMGEIFDFKNGVNKDKTAFGHGVPIISYKNVYAGGGIVDSDINALVEMDDQELERFRVNYGDVFFTRTSETPDEIGFTNVYLGSLNNVVFNGFVIRGRQKSNIFDPGFLKYVFQSNVVRKQMMDNSKFTTRAGISGESLGRIKLAIPNIPEQRAIASILDSIRNRINRVSNKRKAHESLKKALMQDLLTGKVRVSQKESAIAQ</sequence>
<evidence type="ECO:0000313" key="5">
    <source>
        <dbReference type="EMBL" id="XAF54745.1"/>
    </source>
</evidence>
<gene>
    <name evidence="5" type="ORF">AAGT77_04135</name>
</gene>
<dbReference type="PANTHER" id="PTHR30408:SF12">
    <property type="entry name" value="TYPE I RESTRICTION ENZYME MJAVIII SPECIFICITY SUBUNIT"/>
    <property type="match status" value="1"/>
</dbReference>
<keyword evidence="5" id="KW-0540">Nuclease</keyword>
<dbReference type="InterPro" id="IPR044946">
    <property type="entry name" value="Restrct_endonuc_typeI_TRD_sf"/>
</dbReference>
<keyword evidence="5" id="KW-0378">Hydrolase</keyword>
<dbReference type="GO" id="GO:0016787">
    <property type="term" value="F:hydrolase activity"/>
    <property type="evidence" value="ECO:0007669"/>
    <property type="project" value="UniProtKB-KW"/>
</dbReference>
<dbReference type="EC" id="3.1.21.-" evidence="5"/>
<feature type="domain" description="Type I restriction modification DNA specificity" evidence="4">
    <location>
        <begin position="219"/>
        <end position="398"/>
    </location>
</feature>
<reference evidence="5 6" key="1">
    <citation type="submission" date="2024-04" db="EMBL/GenBank/DDBJ databases">
        <title>Marinobacter sp. SBY-1.</title>
        <authorList>
            <person name="Pan C."/>
        </authorList>
    </citation>
    <scope>NUCLEOTIDE SEQUENCE [LARGE SCALE GENOMIC DNA]</scope>
    <source>
        <strain evidence="5 6">SBY-1</strain>
    </source>
</reference>
<dbReference type="RefSeq" id="WP_342631936.1">
    <property type="nucleotide sequence ID" value="NZ_CP152380.1"/>
</dbReference>
<keyword evidence="2" id="KW-0680">Restriction system</keyword>